<evidence type="ECO:0000313" key="3">
    <source>
        <dbReference type="Proteomes" id="UP000887458"/>
    </source>
</evidence>
<evidence type="ECO:0008006" key="4">
    <source>
        <dbReference type="Google" id="ProtNLM"/>
    </source>
</evidence>
<dbReference type="Proteomes" id="UP000887458">
    <property type="component" value="Unassembled WGS sequence"/>
</dbReference>
<comment type="caution">
    <text evidence="2">The sequence shown here is derived from an EMBL/GenBank/DDBJ whole genome shotgun (WGS) entry which is preliminary data.</text>
</comment>
<organism evidence="2 3">
    <name type="scientific">Dermatophagoides pteronyssinus</name>
    <name type="common">European house dust mite</name>
    <dbReference type="NCBI Taxonomy" id="6956"/>
    <lineage>
        <taxon>Eukaryota</taxon>
        <taxon>Metazoa</taxon>
        <taxon>Ecdysozoa</taxon>
        <taxon>Arthropoda</taxon>
        <taxon>Chelicerata</taxon>
        <taxon>Arachnida</taxon>
        <taxon>Acari</taxon>
        <taxon>Acariformes</taxon>
        <taxon>Sarcoptiformes</taxon>
        <taxon>Astigmata</taxon>
        <taxon>Psoroptidia</taxon>
        <taxon>Analgoidea</taxon>
        <taxon>Pyroglyphidae</taxon>
        <taxon>Dermatophagoidinae</taxon>
        <taxon>Dermatophagoides</taxon>
    </lineage>
</organism>
<keyword evidence="1" id="KW-1133">Transmembrane helix</keyword>
<gene>
    <name evidence="2" type="ORF">DERP_002861</name>
</gene>
<keyword evidence="3" id="KW-1185">Reference proteome</keyword>
<feature type="transmembrane region" description="Helical" evidence="1">
    <location>
        <begin position="6"/>
        <end position="26"/>
    </location>
</feature>
<reference evidence="2 3" key="2">
    <citation type="journal article" date="2022" name="Mol. Biol. Evol.">
        <title>Comparative Genomics Reveals Insights into the Divergent Evolution of Astigmatic Mites and Household Pest Adaptations.</title>
        <authorList>
            <person name="Xiong Q."/>
            <person name="Wan A.T."/>
            <person name="Liu X."/>
            <person name="Fung C.S."/>
            <person name="Xiao X."/>
            <person name="Malainual N."/>
            <person name="Hou J."/>
            <person name="Wang L."/>
            <person name="Wang M."/>
            <person name="Yang K.Y."/>
            <person name="Cui Y."/>
            <person name="Leung E.L."/>
            <person name="Nong W."/>
            <person name="Shin S.K."/>
            <person name="Au S.W."/>
            <person name="Jeong K.Y."/>
            <person name="Chew F.T."/>
            <person name="Hui J.H."/>
            <person name="Leung T.F."/>
            <person name="Tungtrongchitr A."/>
            <person name="Zhong N."/>
            <person name="Liu Z."/>
            <person name="Tsui S.K."/>
        </authorList>
    </citation>
    <scope>NUCLEOTIDE SEQUENCE [LARGE SCALE GENOMIC DNA]</scope>
    <source>
        <strain evidence="2">Derp</strain>
    </source>
</reference>
<sequence>MSPNYFLVNSPFFLLIGCCQCCLALWTQSNKSNLSSPGQSNLFTLISLVNHCYLLPVVVADPPIFKSNDRV</sequence>
<keyword evidence="1" id="KW-0472">Membrane</keyword>
<keyword evidence="1" id="KW-0812">Transmembrane</keyword>
<proteinExistence type="predicted"/>
<reference evidence="2 3" key="1">
    <citation type="journal article" date="2018" name="J. Allergy Clin. Immunol.">
        <title>High-quality assembly of Dermatophagoides pteronyssinus genome and transcriptome reveals a wide range of novel allergens.</title>
        <authorList>
            <person name="Liu X.Y."/>
            <person name="Yang K.Y."/>
            <person name="Wang M.Q."/>
            <person name="Kwok J.S."/>
            <person name="Zeng X."/>
            <person name="Yang Z."/>
            <person name="Xiao X.J."/>
            <person name="Lau C.P."/>
            <person name="Li Y."/>
            <person name="Huang Z.M."/>
            <person name="Ba J.G."/>
            <person name="Yim A.K."/>
            <person name="Ouyang C.Y."/>
            <person name="Ngai S.M."/>
            <person name="Chan T.F."/>
            <person name="Leung E.L."/>
            <person name="Liu L."/>
            <person name="Liu Z.G."/>
            <person name="Tsui S.K."/>
        </authorList>
    </citation>
    <scope>NUCLEOTIDE SEQUENCE [LARGE SCALE GENOMIC DNA]</scope>
    <source>
        <strain evidence="2">Derp</strain>
    </source>
</reference>
<dbReference type="EMBL" id="NJHN03000008">
    <property type="protein sequence ID" value="KAH9426761.1"/>
    <property type="molecule type" value="Genomic_DNA"/>
</dbReference>
<name>A0ABQ8JWU3_DERPT</name>
<accession>A0ABQ8JWU3</accession>
<evidence type="ECO:0000313" key="2">
    <source>
        <dbReference type="EMBL" id="KAH9426761.1"/>
    </source>
</evidence>
<evidence type="ECO:0000256" key="1">
    <source>
        <dbReference type="SAM" id="Phobius"/>
    </source>
</evidence>
<protein>
    <recommendedName>
        <fullName evidence="4">Secreted protein</fullName>
    </recommendedName>
</protein>